<keyword evidence="3" id="KW-1185">Reference proteome</keyword>
<dbReference type="Proteomes" id="UP000631114">
    <property type="component" value="Unassembled WGS sequence"/>
</dbReference>
<feature type="region of interest" description="Disordered" evidence="1">
    <location>
        <begin position="53"/>
        <end position="85"/>
    </location>
</feature>
<comment type="caution">
    <text evidence="2">The sequence shown here is derived from an EMBL/GenBank/DDBJ whole genome shotgun (WGS) entry which is preliminary data.</text>
</comment>
<name>A0A835HXW2_9MAGN</name>
<sequence length="126" mass="13775">MASSSTLLTLRPAGIRPSSSTHRKPDTICRSSQSSSWWTPLFGWSSDPDYIDGNGGSSLTKASKNNTNADLEVSSSRSRFAPGGFTEEKAKQLRVRTAETTTFHDIMYHSAIATRLASDRSSHPHM</sequence>
<dbReference type="AlphaFoldDB" id="A0A835HXW2"/>
<dbReference type="PANTHER" id="PTHR34198:SF1">
    <property type="entry name" value="OS01G0104300 PROTEIN"/>
    <property type="match status" value="1"/>
</dbReference>
<dbReference type="EMBL" id="JADFTS010000005">
    <property type="protein sequence ID" value="KAF9606378.1"/>
    <property type="molecule type" value="Genomic_DNA"/>
</dbReference>
<reference evidence="2 3" key="1">
    <citation type="submission" date="2020-10" db="EMBL/GenBank/DDBJ databases">
        <title>The Coptis chinensis genome and diversification of protoberbering-type alkaloids.</title>
        <authorList>
            <person name="Wang B."/>
            <person name="Shu S."/>
            <person name="Song C."/>
            <person name="Liu Y."/>
        </authorList>
    </citation>
    <scope>NUCLEOTIDE SEQUENCE [LARGE SCALE GENOMIC DNA]</scope>
    <source>
        <strain evidence="2">HL-2020</strain>
        <tissue evidence="2">Leaf</tissue>
    </source>
</reference>
<proteinExistence type="predicted"/>
<accession>A0A835HXW2</accession>
<dbReference type="PANTHER" id="PTHR34198">
    <property type="entry name" value="OS01G0175100 PROTEIN"/>
    <property type="match status" value="1"/>
</dbReference>
<protein>
    <submittedName>
        <fullName evidence="2">Uncharacterized protein</fullName>
    </submittedName>
</protein>
<organism evidence="2 3">
    <name type="scientific">Coptis chinensis</name>
    <dbReference type="NCBI Taxonomy" id="261450"/>
    <lineage>
        <taxon>Eukaryota</taxon>
        <taxon>Viridiplantae</taxon>
        <taxon>Streptophyta</taxon>
        <taxon>Embryophyta</taxon>
        <taxon>Tracheophyta</taxon>
        <taxon>Spermatophyta</taxon>
        <taxon>Magnoliopsida</taxon>
        <taxon>Ranunculales</taxon>
        <taxon>Ranunculaceae</taxon>
        <taxon>Coptidoideae</taxon>
        <taxon>Coptis</taxon>
    </lineage>
</organism>
<evidence type="ECO:0000313" key="2">
    <source>
        <dbReference type="EMBL" id="KAF9606378.1"/>
    </source>
</evidence>
<dbReference type="OrthoDB" id="1913905at2759"/>
<evidence type="ECO:0000313" key="3">
    <source>
        <dbReference type="Proteomes" id="UP000631114"/>
    </source>
</evidence>
<gene>
    <name evidence="2" type="ORF">IFM89_025067</name>
</gene>
<evidence type="ECO:0000256" key="1">
    <source>
        <dbReference type="SAM" id="MobiDB-lite"/>
    </source>
</evidence>
<feature type="region of interest" description="Disordered" evidence="1">
    <location>
        <begin position="1"/>
        <end position="35"/>
    </location>
</feature>
<feature type="compositionally biased region" description="Polar residues" evidence="1">
    <location>
        <begin position="57"/>
        <end position="78"/>
    </location>
</feature>